<dbReference type="InterPro" id="IPR052198">
    <property type="entry name" value="IorB_Oxidoreductase"/>
</dbReference>
<comment type="caution">
    <text evidence="3">The sequence shown here is derived from an EMBL/GenBank/DDBJ whole genome shotgun (WGS) entry which is preliminary data.</text>
</comment>
<evidence type="ECO:0000313" key="3">
    <source>
        <dbReference type="EMBL" id="KUO40261.1"/>
    </source>
</evidence>
<accession>A0A147JUZ8</accession>
<dbReference type="EMBL" id="LQMQ01000045">
    <property type="protein sequence ID" value="KUO40261.1"/>
    <property type="molecule type" value="Genomic_DNA"/>
</dbReference>
<dbReference type="Pfam" id="PF01558">
    <property type="entry name" value="POR"/>
    <property type="match status" value="1"/>
</dbReference>
<feature type="domain" description="Pyruvate/ketoisovalerate oxidoreductase catalytic" evidence="2">
    <location>
        <begin position="13"/>
        <end position="192"/>
    </location>
</feature>
<dbReference type="Gene3D" id="3.40.920.10">
    <property type="entry name" value="Pyruvate-ferredoxin oxidoreductase, PFOR, domain III"/>
    <property type="match status" value="1"/>
</dbReference>
<dbReference type="PANTHER" id="PTHR43854:SF1">
    <property type="entry name" value="INDOLEPYRUVATE OXIDOREDUCTASE SUBUNIT IORB"/>
    <property type="match status" value="1"/>
</dbReference>
<dbReference type="GO" id="GO:0016903">
    <property type="term" value="F:oxidoreductase activity, acting on the aldehyde or oxo group of donors"/>
    <property type="evidence" value="ECO:0007669"/>
    <property type="project" value="InterPro"/>
</dbReference>
<organism evidence="3 4">
    <name type="scientific">Hadarchaeum yellowstonense</name>
    <dbReference type="NCBI Taxonomy" id="1776334"/>
    <lineage>
        <taxon>Archaea</taxon>
        <taxon>Methanobacteriati</taxon>
        <taxon>Candidatus Hadarchaeota</taxon>
        <taxon>Candidatus Hadarchaeia</taxon>
        <taxon>Candidatus Hadarchaeales</taxon>
        <taxon>Candidatus Hadarchaeaceae</taxon>
        <taxon>Candidatus Hadarchaeum</taxon>
    </lineage>
</organism>
<dbReference type="Proteomes" id="UP000074294">
    <property type="component" value="Unassembled WGS sequence"/>
</dbReference>
<dbReference type="InterPro" id="IPR019752">
    <property type="entry name" value="Pyrv/ketoisovalerate_OxRed_cat"/>
</dbReference>
<gene>
    <name evidence="3" type="ORF">APZ16_04640</name>
</gene>
<name>A0A147JUZ8_HADYE</name>
<sequence length="202" mass="21787">MSEEFNCLIVGVGGQGGATLTNVIAEAATRKGLRGRMHETLGMAQRGGSVQVQIRLGSQVYSSFIPPGQADVLIALDPNEALRAADYIGKKTTIIMNTSGILPVSVLMGKDKYPDLNEEISLLKQLGKEVYAYDAYELAKQAGSIRAMSVVLLGSLARLNIAPLTRDELYQAMVDTVPKKYLQENIAAFKAGEKEIEKVLGK</sequence>
<keyword evidence="1" id="KW-0560">Oxidoreductase</keyword>
<proteinExistence type="predicted"/>
<evidence type="ECO:0000259" key="2">
    <source>
        <dbReference type="Pfam" id="PF01558"/>
    </source>
</evidence>
<dbReference type="PANTHER" id="PTHR43854">
    <property type="entry name" value="INDOLEPYRUVATE OXIDOREDUCTASE SUBUNIT IORB"/>
    <property type="match status" value="1"/>
</dbReference>
<protein>
    <recommendedName>
        <fullName evidence="2">Pyruvate/ketoisovalerate oxidoreductase catalytic domain-containing protein</fullName>
    </recommendedName>
</protein>
<reference evidence="3 4" key="1">
    <citation type="journal article" date="2016" name="Nat. Microbiol.">
        <title>Genomic inference of the metabolism of cosmopolitan subsurface Archaea, Hadesarchaea.</title>
        <authorList>
            <person name="Baker B.J."/>
            <person name="Saw J.H."/>
            <person name="Lind A.E."/>
            <person name="Lazar C.S."/>
            <person name="Hinrichs K.-U."/>
            <person name="Teske A.P."/>
            <person name="Ettema T.J."/>
        </authorList>
    </citation>
    <scope>NUCLEOTIDE SEQUENCE [LARGE SCALE GENOMIC DNA]</scope>
</reference>
<evidence type="ECO:0000256" key="1">
    <source>
        <dbReference type="ARBA" id="ARBA00023002"/>
    </source>
</evidence>
<dbReference type="SUPFAM" id="SSF53323">
    <property type="entry name" value="Pyruvate-ferredoxin oxidoreductase, PFOR, domain III"/>
    <property type="match status" value="1"/>
</dbReference>
<dbReference type="InterPro" id="IPR002869">
    <property type="entry name" value="Pyrv_flavodox_OxRed_cen"/>
</dbReference>
<evidence type="ECO:0000313" key="4">
    <source>
        <dbReference type="Proteomes" id="UP000074294"/>
    </source>
</evidence>
<dbReference type="STRING" id="1776334.APZ16_04640"/>
<dbReference type="AlphaFoldDB" id="A0A147JUZ8"/>